<dbReference type="GO" id="GO:0016020">
    <property type="term" value="C:membrane"/>
    <property type="evidence" value="ECO:0007669"/>
    <property type="project" value="UniProtKB-SubCell"/>
</dbReference>
<dbReference type="GO" id="GO:0020037">
    <property type="term" value="F:heme binding"/>
    <property type="evidence" value="ECO:0007669"/>
    <property type="project" value="InterPro"/>
</dbReference>
<dbReference type="Gene3D" id="1.10.630.10">
    <property type="entry name" value="Cytochrome P450"/>
    <property type="match status" value="1"/>
</dbReference>
<dbReference type="PROSITE" id="PS00086">
    <property type="entry name" value="CYTOCHROME_P450"/>
    <property type="match status" value="1"/>
</dbReference>
<dbReference type="OrthoDB" id="2789670at2759"/>
<gene>
    <name evidence="14" type="ORF">CEY00_Acc14916</name>
</gene>
<comment type="subcellular location">
    <subcellularLocation>
        <location evidence="2">Membrane</location>
        <topology evidence="2">Single-pass membrane protein</topology>
    </subcellularLocation>
</comment>
<keyword evidence="6 13" id="KW-1133">Transmembrane helix</keyword>
<evidence type="ECO:0000256" key="11">
    <source>
        <dbReference type="PIRSR" id="PIRSR602401-1"/>
    </source>
</evidence>
<comment type="similarity">
    <text evidence="12">Belongs to the cytochrome P450 family.</text>
</comment>
<evidence type="ECO:0000256" key="12">
    <source>
        <dbReference type="RuleBase" id="RU000461"/>
    </source>
</evidence>
<dbReference type="Proteomes" id="UP000241394">
    <property type="component" value="Chromosome LG13"/>
</dbReference>
<reference evidence="15" key="2">
    <citation type="journal article" date="2018" name="BMC Genomics">
        <title>A manually annotated Actinidia chinensis var. chinensis (kiwifruit) genome highlights the challenges associated with draft genomes and gene prediction in plants.</title>
        <authorList>
            <person name="Pilkington S.M."/>
            <person name="Crowhurst R."/>
            <person name="Hilario E."/>
            <person name="Nardozza S."/>
            <person name="Fraser L."/>
            <person name="Peng Y."/>
            <person name="Gunaseelan K."/>
            <person name="Simpson R."/>
            <person name="Tahir J."/>
            <person name="Deroles S.C."/>
            <person name="Templeton K."/>
            <person name="Luo Z."/>
            <person name="Davy M."/>
            <person name="Cheng C."/>
            <person name="McNeilage M."/>
            <person name="Scaglione D."/>
            <person name="Liu Y."/>
            <person name="Zhang Q."/>
            <person name="Datson P."/>
            <person name="De Silva N."/>
            <person name="Gardiner S.E."/>
            <person name="Bassett H."/>
            <person name="Chagne D."/>
            <person name="McCallum J."/>
            <person name="Dzierzon H."/>
            <person name="Deng C."/>
            <person name="Wang Y.Y."/>
            <person name="Barron L."/>
            <person name="Manako K."/>
            <person name="Bowen J."/>
            <person name="Foster T.M."/>
            <person name="Erridge Z.A."/>
            <person name="Tiffin H."/>
            <person name="Waite C.N."/>
            <person name="Davies K.M."/>
            <person name="Grierson E.P."/>
            <person name="Laing W.A."/>
            <person name="Kirk R."/>
            <person name="Chen X."/>
            <person name="Wood M."/>
            <person name="Montefiori M."/>
            <person name="Brummell D.A."/>
            <person name="Schwinn K.E."/>
            <person name="Catanach A."/>
            <person name="Fullerton C."/>
            <person name="Li D."/>
            <person name="Meiyalaghan S."/>
            <person name="Nieuwenhuizen N."/>
            <person name="Read N."/>
            <person name="Prakash R."/>
            <person name="Hunter D."/>
            <person name="Zhang H."/>
            <person name="McKenzie M."/>
            <person name="Knabel M."/>
            <person name="Harris A."/>
            <person name="Allan A.C."/>
            <person name="Gleave A."/>
            <person name="Chen A."/>
            <person name="Janssen B.J."/>
            <person name="Plunkett B."/>
            <person name="Ampomah-Dwamena C."/>
            <person name="Voogd C."/>
            <person name="Leif D."/>
            <person name="Lafferty D."/>
            <person name="Souleyre E.J.F."/>
            <person name="Varkonyi-Gasic E."/>
            <person name="Gambi F."/>
            <person name="Hanley J."/>
            <person name="Yao J.L."/>
            <person name="Cheung J."/>
            <person name="David K.M."/>
            <person name="Warren B."/>
            <person name="Marsh K."/>
            <person name="Snowden K.C."/>
            <person name="Lin-Wang K."/>
            <person name="Brian L."/>
            <person name="Martinez-Sanchez M."/>
            <person name="Wang M."/>
            <person name="Ileperuma N."/>
            <person name="Macnee N."/>
            <person name="Campin R."/>
            <person name="McAtee P."/>
            <person name="Drummond R.S.M."/>
            <person name="Espley R.V."/>
            <person name="Ireland H.S."/>
            <person name="Wu R."/>
            <person name="Atkinson R.G."/>
            <person name="Karunairetnam S."/>
            <person name="Bulley S."/>
            <person name="Chunkath S."/>
            <person name="Hanley Z."/>
            <person name="Storey R."/>
            <person name="Thrimawithana A.H."/>
            <person name="Thomson S."/>
            <person name="David C."/>
            <person name="Testolin R."/>
            <person name="Huang H."/>
            <person name="Hellens R.P."/>
            <person name="Schaffer R.J."/>
        </authorList>
    </citation>
    <scope>NUCLEOTIDE SEQUENCE [LARGE SCALE GENOMIC DNA]</scope>
    <source>
        <strain evidence="15">cv. Red5</strain>
    </source>
</reference>
<keyword evidence="8 11" id="KW-0408">Iron</keyword>
<evidence type="ECO:0000256" key="2">
    <source>
        <dbReference type="ARBA" id="ARBA00004167"/>
    </source>
</evidence>
<keyword evidence="3 11" id="KW-0349">Heme</keyword>
<dbReference type="STRING" id="1590841.A0A2R6QT80"/>
<dbReference type="EMBL" id="NKQK01000013">
    <property type="protein sequence ID" value="PSS14319.1"/>
    <property type="molecule type" value="Genomic_DNA"/>
</dbReference>
<protein>
    <submittedName>
        <fullName evidence="14">Cytochrome P450 82C4 like</fullName>
    </submittedName>
</protein>
<evidence type="ECO:0000256" key="6">
    <source>
        <dbReference type="ARBA" id="ARBA00022989"/>
    </source>
</evidence>
<keyword evidence="15" id="KW-1185">Reference proteome</keyword>
<dbReference type="PRINTS" id="PR00463">
    <property type="entry name" value="EP450I"/>
</dbReference>
<organism evidence="14 15">
    <name type="scientific">Actinidia chinensis var. chinensis</name>
    <name type="common">Chinese soft-hair kiwi</name>
    <dbReference type="NCBI Taxonomy" id="1590841"/>
    <lineage>
        <taxon>Eukaryota</taxon>
        <taxon>Viridiplantae</taxon>
        <taxon>Streptophyta</taxon>
        <taxon>Embryophyta</taxon>
        <taxon>Tracheophyta</taxon>
        <taxon>Spermatophyta</taxon>
        <taxon>Magnoliopsida</taxon>
        <taxon>eudicotyledons</taxon>
        <taxon>Gunneridae</taxon>
        <taxon>Pentapetalae</taxon>
        <taxon>asterids</taxon>
        <taxon>Ericales</taxon>
        <taxon>Actinidiaceae</taxon>
        <taxon>Actinidia</taxon>
    </lineage>
</organism>
<dbReference type="GO" id="GO:0016705">
    <property type="term" value="F:oxidoreductase activity, acting on paired donors, with incorporation or reduction of molecular oxygen"/>
    <property type="evidence" value="ECO:0007669"/>
    <property type="project" value="InterPro"/>
</dbReference>
<dbReference type="InParanoid" id="A0A2R6QT80"/>
<keyword evidence="7 12" id="KW-0560">Oxidoreductase</keyword>
<name>A0A2R6QT80_ACTCC</name>
<comment type="cofactor">
    <cofactor evidence="1 11">
        <name>heme</name>
        <dbReference type="ChEBI" id="CHEBI:30413"/>
    </cofactor>
</comment>
<dbReference type="AlphaFoldDB" id="A0A2R6QT80"/>
<dbReference type="OMA" id="FIMNAQE"/>
<evidence type="ECO:0000256" key="10">
    <source>
        <dbReference type="ARBA" id="ARBA00023136"/>
    </source>
</evidence>
<dbReference type="SUPFAM" id="SSF48264">
    <property type="entry name" value="Cytochrome P450"/>
    <property type="match status" value="1"/>
</dbReference>
<feature type="binding site" description="axial binding residue" evidence="11">
    <location>
        <position position="484"/>
    </location>
    <ligand>
        <name>heme</name>
        <dbReference type="ChEBI" id="CHEBI:30413"/>
    </ligand>
    <ligandPart>
        <name>Fe</name>
        <dbReference type="ChEBI" id="CHEBI:18248"/>
    </ligandPart>
</feature>
<evidence type="ECO:0000256" key="4">
    <source>
        <dbReference type="ARBA" id="ARBA00022692"/>
    </source>
</evidence>
<evidence type="ECO:0000256" key="13">
    <source>
        <dbReference type="SAM" id="Phobius"/>
    </source>
</evidence>
<evidence type="ECO:0000256" key="7">
    <source>
        <dbReference type="ARBA" id="ARBA00023002"/>
    </source>
</evidence>
<feature type="transmembrane region" description="Helical" evidence="13">
    <location>
        <begin position="6"/>
        <end position="23"/>
    </location>
</feature>
<dbReference type="InterPro" id="IPR002401">
    <property type="entry name" value="Cyt_P450_E_grp-I"/>
</dbReference>
<accession>A0A2R6QT80</accession>
<dbReference type="PRINTS" id="PR00385">
    <property type="entry name" value="P450"/>
</dbReference>
<evidence type="ECO:0000256" key="5">
    <source>
        <dbReference type="ARBA" id="ARBA00022723"/>
    </source>
</evidence>
<dbReference type="PANTHER" id="PTHR47947:SF1">
    <property type="entry name" value="CYTOCHROME P450 82E3"/>
    <property type="match status" value="1"/>
</dbReference>
<dbReference type="InterPro" id="IPR001128">
    <property type="entry name" value="Cyt_P450"/>
</dbReference>
<evidence type="ECO:0000256" key="9">
    <source>
        <dbReference type="ARBA" id="ARBA00023033"/>
    </source>
</evidence>
<reference evidence="14 15" key="1">
    <citation type="submission" date="2017-07" db="EMBL/GenBank/DDBJ databases">
        <title>An improved, manually edited Actinidia chinensis var. chinensis (kiwifruit) genome highlights the challenges associated with draft genomes and gene prediction in plants.</title>
        <authorList>
            <person name="Pilkington S."/>
            <person name="Crowhurst R."/>
            <person name="Hilario E."/>
            <person name="Nardozza S."/>
            <person name="Fraser L."/>
            <person name="Peng Y."/>
            <person name="Gunaseelan K."/>
            <person name="Simpson R."/>
            <person name="Tahir J."/>
            <person name="Deroles S."/>
            <person name="Templeton K."/>
            <person name="Luo Z."/>
            <person name="Davy M."/>
            <person name="Cheng C."/>
            <person name="Mcneilage M."/>
            <person name="Scaglione D."/>
            <person name="Liu Y."/>
            <person name="Zhang Q."/>
            <person name="Datson P."/>
            <person name="De Silva N."/>
            <person name="Gardiner S."/>
            <person name="Bassett H."/>
            <person name="Chagne D."/>
            <person name="Mccallum J."/>
            <person name="Dzierzon H."/>
            <person name="Deng C."/>
            <person name="Wang Y.-Y."/>
            <person name="Barron N."/>
            <person name="Manako K."/>
            <person name="Bowen J."/>
            <person name="Foster T."/>
            <person name="Erridge Z."/>
            <person name="Tiffin H."/>
            <person name="Waite C."/>
            <person name="Davies K."/>
            <person name="Grierson E."/>
            <person name="Laing W."/>
            <person name="Kirk R."/>
            <person name="Chen X."/>
            <person name="Wood M."/>
            <person name="Montefiori M."/>
            <person name="Brummell D."/>
            <person name="Schwinn K."/>
            <person name="Catanach A."/>
            <person name="Fullerton C."/>
            <person name="Li D."/>
            <person name="Meiyalaghan S."/>
            <person name="Nieuwenhuizen N."/>
            <person name="Read N."/>
            <person name="Prakash R."/>
            <person name="Hunter D."/>
            <person name="Zhang H."/>
            <person name="Mckenzie M."/>
            <person name="Knabel M."/>
            <person name="Harris A."/>
            <person name="Allan A."/>
            <person name="Chen A."/>
            <person name="Janssen B."/>
            <person name="Plunkett B."/>
            <person name="Dwamena C."/>
            <person name="Voogd C."/>
            <person name="Leif D."/>
            <person name="Lafferty D."/>
            <person name="Souleyre E."/>
            <person name="Varkonyi-Gasic E."/>
            <person name="Gambi F."/>
            <person name="Hanley J."/>
            <person name="Yao J.-L."/>
            <person name="Cheung J."/>
            <person name="David K."/>
            <person name="Warren B."/>
            <person name="Marsh K."/>
            <person name="Snowden K."/>
            <person name="Lin-Wang K."/>
            <person name="Brian L."/>
            <person name="Martinez-Sanchez M."/>
            <person name="Wang M."/>
            <person name="Ileperuma N."/>
            <person name="Macnee N."/>
            <person name="Campin R."/>
            <person name="Mcatee P."/>
            <person name="Drummond R."/>
            <person name="Espley R."/>
            <person name="Ireland H."/>
            <person name="Wu R."/>
            <person name="Atkinson R."/>
            <person name="Karunairetnam S."/>
            <person name="Bulley S."/>
            <person name="Chunkath S."/>
            <person name="Hanley Z."/>
            <person name="Storey R."/>
            <person name="Thrimawithana A."/>
            <person name="Thomson S."/>
            <person name="David C."/>
            <person name="Testolin R."/>
        </authorList>
    </citation>
    <scope>NUCLEOTIDE SEQUENCE [LARGE SCALE GENOMIC DNA]</scope>
    <source>
        <strain evidence="15">cv. Red5</strain>
        <tissue evidence="14">Young leaf</tissue>
    </source>
</reference>
<dbReference type="Pfam" id="PF00067">
    <property type="entry name" value="p450"/>
    <property type="match status" value="1"/>
</dbReference>
<sequence length="545" mass="62386">MDLLTLVLQVTATLVALFLVYYMRRLRTNMSNNVRKGLDQAPEPKGAWPIIGHLHLLGGRAPIFRVLAVMANNLGPVFTIRIGMRRALVVSSREAVMECFTTNDRAFLSRPKTVALKYMGYGGAMSALGPHGSLWHKLRKVTTLELLSNSRLELLKNVRSLEVELCIKELYSKCMKHPCSVPVRLDNHSANGVDDIIASTCTTKVDMAQWFRLVTMNLMLRVIVGRRYCLTDDEKYGEARRFTTLMDEFMYLTGVFEFSNVIPHIEWMDLQGHVRSMKRNAKDMDYFMSKWLEEHIQSRKNDKMKVGGDFVDALLNLFPEDGVEFGHKNENIIKATSLALIMAGTDTTAASMTWALSLLLNHKKCLKIVQEEVDLHVGRKRWVEESDMENLVYLQAVVKEALRLYPPGPLLIPREAIEDCYVAGYYVPKGTHLLVNAWKLHRDSRVWDKPCEFRPERFLMRQARPNAWEQQFEYLPFSFGRRSCPGMTAAYQMIHLVLARVLQGFAFETPMDAPIDMTEGLGLTLPKAMPLEVLLSLRLPYKLYM</sequence>
<dbReference type="InterPro" id="IPR050651">
    <property type="entry name" value="Plant_Cytochrome_P450_Monoox"/>
</dbReference>
<comment type="caution">
    <text evidence="14">The sequence shown here is derived from an EMBL/GenBank/DDBJ whole genome shotgun (WGS) entry which is preliminary data.</text>
</comment>
<evidence type="ECO:0000256" key="8">
    <source>
        <dbReference type="ARBA" id="ARBA00023004"/>
    </source>
</evidence>
<dbReference type="Gramene" id="PSS14319">
    <property type="protein sequence ID" value="PSS14319"/>
    <property type="gene ID" value="CEY00_Acc14916"/>
</dbReference>
<evidence type="ECO:0000256" key="1">
    <source>
        <dbReference type="ARBA" id="ARBA00001971"/>
    </source>
</evidence>
<dbReference type="InterPro" id="IPR036396">
    <property type="entry name" value="Cyt_P450_sf"/>
</dbReference>
<keyword evidence="9 12" id="KW-0503">Monooxygenase</keyword>
<dbReference type="InterPro" id="IPR017972">
    <property type="entry name" value="Cyt_P450_CS"/>
</dbReference>
<evidence type="ECO:0000256" key="3">
    <source>
        <dbReference type="ARBA" id="ARBA00022617"/>
    </source>
</evidence>
<evidence type="ECO:0000313" key="15">
    <source>
        <dbReference type="Proteomes" id="UP000241394"/>
    </source>
</evidence>
<dbReference type="GO" id="GO:0005506">
    <property type="term" value="F:iron ion binding"/>
    <property type="evidence" value="ECO:0007669"/>
    <property type="project" value="InterPro"/>
</dbReference>
<dbReference type="GO" id="GO:0004497">
    <property type="term" value="F:monooxygenase activity"/>
    <property type="evidence" value="ECO:0007669"/>
    <property type="project" value="UniProtKB-KW"/>
</dbReference>
<dbReference type="PANTHER" id="PTHR47947">
    <property type="entry name" value="CYTOCHROME P450 82C3-RELATED"/>
    <property type="match status" value="1"/>
</dbReference>
<proteinExistence type="inferred from homology"/>
<dbReference type="FunFam" id="1.10.630.10:FF:000026">
    <property type="entry name" value="Cytochrome P450 82C4"/>
    <property type="match status" value="1"/>
</dbReference>
<keyword evidence="4 13" id="KW-0812">Transmembrane</keyword>
<keyword evidence="5 11" id="KW-0479">Metal-binding</keyword>
<evidence type="ECO:0000313" key="14">
    <source>
        <dbReference type="EMBL" id="PSS14319.1"/>
    </source>
</evidence>
<keyword evidence="10 13" id="KW-0472">Membrane</keyword>